<evidence type="ECO:0000313" key="2">
    <source>
        <dbReference type="EMBL" id="GAA2023875.1"/>
    </source>
</evidence>
<keyword evidence="1" id="KW-0732">Signal</keyword>
<dbReference type="SUPFAM" id="SSF69304">
    <property type="entry name" value="Tricorn protease N-terminal domain"/>
    <property type="match status" value="1"/>
</dbReference>
<dbReference type="InterPro" id="IPR051922">
    <property type="entry name" value="Bact_Sporulation_Assoc"/>
</dbReference>
<evidence type="ECO:0000256" key="1">
    <source>
        <dbReference type="SAM" id="SignalP"/>
    </source>
</evidence>
<feature type="signal peptide" evidence="1">
    <location>
        <begin position="1"/>
        <end position="25"/>
    </location>
</feature>
<feature type="chain" id="PRO_5046730430" description="WD40-like Beta Propeller Repeat" evidence="1">
    <location>
        <begin position="26"/>
        <end position="645"/>
    </location>
</feature>
<evidence type="ECO:0000313" key="3">
    <source>
        <dbReference type="Proteomes" id="UP001500751"/>
    </source>
</evidence>
<accession>A0ABP5FEL3</accession>
<organism evidence="2 3">
    <name type="scientific">Catenulispora yoronensis</name>
    <dbReference type="NCBI Taxonomy" id="450799"/>
    <lineage>
        <taxon>Bacteria</taxon>
        <taxon>Bacillati</taxon>
        <taxon>Actinomycetota</taxon>
        <taxon>Actinomycetes</taxon>
        <taxon>Catenulisporales</taxon>
        <taxon>Catenulisporaceae</taxon>
        <taxon>Catenulispora</taxon>
    </lineage>
</organism>
<name>A0ABP5FEL3_9ACTN</name>
<dbReference type="Gene3D" id="3.40.50.12090">
    <property type="match status" value="1"/>
</dbReference>
<dbReference type="Pfam" id="PF04122">
    <property type="entry name" value="CW_binding_2"/>
    <property type="match status" value="3"/>
</dbReference>
<comment type="caution">
    <text evidence="2">The sequence shown here is derived from an EMBL/GenBank/DDBJ whole genome shotgun (WGS) entry which is preliminary data.</text>
</comment>
<dbReference type="Proteomes" id="UP001500751">
    <property type="component" value="Unassembled WGS sequence"/>
</dbReference>
<dbReference type="Gene3D" id="2.120.10.30">
    <property type="entry name" value="TolB, C-terminal domain"/>
    <property type="match status" value="2"/>
</dbReference>
<protein>
    <recommendedName>
        <fullName evidence="4">WD40-like Beta Propeller Repeat</fullName>
    </recommendedName>
</protein>
<dbReference type="PANTHER" id="PTHR30032">
    <property type="entry name" value="N-ACETYLMURAMOYL-L-ALANINE AMIDASE-RELATED"/>
    <property type="match status" value="1"/>
</dbReference>
<evidence type="ECO:0008006" key="4">
    <source>
        <dbReference type="Google" id="ProtNLM"/>
    </source>
</evidence>
<dbReference type="EMBL" id="BAAAQN010000009">
    <property type="protein sequence ID" value="GAA2023875.1"/>
    <property type="molecule type" value="Genomic_DNA"/>
</dbReference>
<keyword evidence="3" id="KW-1185">Reference proteome</keyword>
<dbReference type="InterPro" id="IPR011042">
    <property type="entry name" value="6-blade_b-propeller_TolB-like"/>
</dbReference>
<sequence>MAARSHRLAAAVLSTALTLAAGALAAGPAHATAQGDNGVVAFLTHIGNQYRIAVAHADGSGYKVLNLAAQGMAATPNLATPAMSPDGTRIAFAESGGSSAIWTANVDGSHLVRVSSPTASMSDSAPAWAPDSSRIYFARTVGAGQTQIFSVFADGGDDRSLFGGATGFSDTTPDVAPNGDVAFARTNGPDAGIYVRSAISGLAVLFARDGRDPSYSPLGTLLAYAGPVPFAGTGIYYRPATGGSETFVQGTGFGSHPSWSPDGFKIAYQATPSGAAGLHLHVVDVNSDTISDVTTNAGAGTPEFSPSWQPVTSVGIDRVGGPDRIDTAIATSRLGYDNAGLGGSQAGGAVLTRSDSFADALAGSALAAKLHAPLLLTATGALDQRVAGELRRVLKPGAQVTLLGGTDVMSQHVADQVAALGFTTRRLEGPDRYGTAAAIASAISPNPTRILVATGNNFPDALAAGAATGTGVRVGKDTVVLLSDDRSLPEATAAYLRTHVTATTELYGIGDQGVAALRTMFPTDKVHVVAGPDRFATAAAVARTFFTGPTAPHITGLAVGYNWPDALAGGALLGAHGAPLLLADHAAIPGVEADYAQTESASVNEILAFGGTDVVPDAAAFRLGDLVGIAGHRSYFVNRLAPPLP</sequence>
<dbReference type="RefSeq" id="WP_344665417.1">
    <property type="nucleotide sequence ID" value="NZ_BAAAQN010000009.1"/>
</dbReference>
<dbReference type="Pfam" id="PF07676">
    <property type="entry name" value="PD40"/>
    <property type="match status" value="3"/>
</dbReference>
<proteinExistence type="predicted"/>
<gene>
    <name evidence="2" type="ORF">GCM10009839_21940</name>
</gene>
<dbReference type="InterPro" id="IPR011659">
    <property type="entry name" value="WD40"/>
</dbReference>
<dbReference type="InterPro" id="IPR007253">
    <property type="entry name" value="Cell_wall-bd_2"/>
</dbReference>
<dbReference type="PANTHER" id="PTHR30032:SF8">
    <property type="entry name" value="GERMINATION-SPECIFIC N-ACETYLMURAMOYL-L-ALANINE AMIDASE"/>
    <property type="match status" value="1"/>
</dbReference>
<reference evidence="3" key="1">
    <citation type="journal article" date="2019" name="Int. J. Syst. Evol. Microbiol.">
        <title>The Global Catalogue of Microorganisms (GCM) 10K type strain sequencing project: providing services to taxonomists for standard genome sequencing and annotation.</title>
        <authorList>
            <consortium name="The Broad Institute Genomics Platform"/>
            <consortium name="The Broad Institute Genome Sequencing Center for Infectious Disease"/>
            <person name="Wu L."/>
            <person name="Ma J."/>
        </authorList>
    </citation>
    <scope>NUCLEOTIDE SEQUENCE [LARGE SCALE GENOMIC DNA]</scope>
    <source>
        <strain evidence="3">JCM 16014</strain>
    </source>
</reference>